<dbReference type="Proteomes" id="UP000003987">
    <property type="component" value="Unassembled WGS sequence"/>
</dbReference>
<evidence type="ECO:0000313" key="2">
    <source>
        <dbReference type="EMBL" id="EEU30829.1"/>
    </source>
</evidence>
<reference evidence="2 3" key="1">
    <citation type="submission" date="2009-06" db="EMBL/GenBank/DDBJ databases">
        <title>The Genome Sequence of Lactobacillus coleohominis strain 101-4-CHN.</title>
        <authorList>
            <consortium name="The Broad Institute Genome Sequencing Platform"/>
            <person name="Ward D."/>
            <person name="Young S.K."/>
            <person name="Zeng Q."/>
            <person name="Koehrsen M."/>
            <person name="Alvarado L."/>
            <person name="Berlin A."/>
            <person name="Borenstein D."/>
            <person name="Chen Z."/>
            <person name="Engels R."/>
            <person name="Freedman E."/>
            <person name="Gellesch M."/>
            <person name="Goldberg J."/>
            <person name="Griggs A."/>
            <person name="Gujja S."/>
            <person name="Heiman D."/>
            <person name="Hepburn T."/>
            <person name="Howarth C."/>
            <person name="Jen D."/>
            <person name="Larson L."/>
            <person name="Lewis B."/>
            <person name="Mehta T."/>
            <person name="Park D."/>
            <person name="Pearson M."/>
            <person name="Roberts A."/>
            <person name="Saif S."/>
            <person name="Shea T."/>
            <person name="Shenoy N."/>
            <person name="Sisk P."/>
            <person name="Stolte C."/>
            <person name="Sykes S."/>
            <person name="Walk T."/>
            <person name="White J."/>
            <person name="Yandava C."/>
            <person name="Liu Y."/>
            <person name="Xu Q."/>
            <person name="Lander E."/>
            <person name="Nusbaum C."/>
            <person name="Galagan J."/>
            <person name="Birren B."/>
        </authorList>
    </citation>
    <scope>NUCLEOTIDE SEQUENCE [LARGE SCALE GENOMIC DNA]</scope>
    <source>
        <strain evidence="2 3">101-4-CHN</strain>
    </source>
</reference>
<protein>
    <submittedName>
        <fullName evidence="2">Phosphoribosyl transferase domain protein</fullName>
    </submittedName>
</protein>
<evidence type="ECO:0000259" key="1">
    <source>
        <dbReference type="Pfam" id="PF00156"/>
    </source>
</evidence>
<dbReference type="SUPFAM" id="SSF53271">
    <property type="entry name" value="PRTase-like"/>
    <property type="match status" value="1"/>
</dbReference>
<dbReference type="EMBL" id="GG698802">
    <property type="protein sequence ID" value="EEU30829.1"/>
    <property type="molecule type" value="Genomic_DNA"/>
</dbReference>
<name>C7XU68_9LACO</name>
<dbReference type="RefSeq" id="WP_006915981.1">
    <property type="nucleotide sequence ID" value="NZ_GG698802.1"/>
</dbReference>
<organism evidence="2 3">
    <name type="scientific">Limosilactobacillus coleohominis 101-4-CHN</name>
    <dbReference type="NCBI Taxonomy" id="575594"/>
    <lineage>
        <taxon>Bacteria</taxon>
        <taxon>Bacillati</taxon>
        <taxon>Bacillota</taxon>
        <taxon>Bacilli</taxon>
        <taxon>Lactobacillales</taxon>
        <taxon>Lactobacillaceae</taxon>
        <taxon>Limosilactobacillus</taxon>
    </lineage>
</organism>
<keyword evidence="3" id="KW-1185">Reference proteome</keyword>
<keyword evidence="2" id="KW-0808">Transferase</keyword>
<dbReference type="InterPro" id="IPR029057">
    <property type="entry name" value="PRTase-like"/>
</dbReference>
<dbReference type="GO" id="GO:0016740">
    <property type="term" value="F:transferase activity"/>
    <property type="evidence" value="ECO:0007669"/>
    <property type="project" value="UniProtKB-KW"/>
</dbReference>
<dbReference type="PANTHER" id="PTHR43218">
    <property type="entry name" value="PHOSPHORIBOSYLTRANSFERASE-RELATED"/>
    <property type="match status" value="1"/>
</dbReference>
<dbReference type="eggNOG" id="COG0503">
    <property type="taxonomic scope" value="Bacteria"/>
</dbReference>
<dbReference type="AlphaFoldDB" id="C7XU68"/>
<dbReference type="Pfam" id="PF00156">
    <property type="entry name" value="Pribosyltran"/>
    <property type="match status" value="1"/>
</dbReference>
<dbReference type="NCBIfam" id="NF005592">
    <property type="entry name" value="PRK07322.1"/>
    <property type="match status" value="1"/>
</dbReference>
<accession>C7XU68</accession>
<feature type="domain" description="Phosphoribosyltransferase" evidence="1">
    <location>
        <begin position="40"/>
        <end position="165"/>
    </location>
</feature>
<proteinExistence type="predicted"/>
<dbReference type="HOGENOM" id="CLU_073912_1_0_9"/>
<dbReference type="CDD" id="cd06223">
    <property type="entry name" value="PRTases_typeI"/>
    <property type="match status" value="1"/>
</dbReference>
<dbReference type="Gene3D" id="3.40.50.2020">
    <property type="match status" value="1"/>
</dbReference>
<dbReference type="PANTHER" id="PTHR43218:SF1">
    <property type="entry name" value="PHOSPHORIBOSYLTRANSFERASE"/>
    <property type="match status" value="1"/>
</dbReference>
<sequence length="185" mass="20158">MEYQLQVADLTRQLPIIPIDSKTAIASFVLLGDDELSYAAAKLLQPKLPTEFDYLVTMESKGIPLAHDLGLLTQHPRSIVLRKSVKGYMAHPIKTVVNSITTQRPQELVLNGNDEKLLQNKRVIIVDDVISTGSSMQAAESLLNQVGAKVMAKVAILAEGAAANRSDITYLARLPLFNHDGSLKG</sequence>
<dbReference type="STRING" id="575594.HMPREF0501_00234"/>
<dbReference type="InterPro" id="IPR000836">
    <property type="entry name" value="PRTase_dom"/>
</dbReference>
<gene>
    <name evidence="2" type="ORF">HMPREF0501_00234</name>
</gene>
<evidence type="ECO:0000313" key="3">
    <source>
        <dbReference type="Proteomes" id="UP000003987"/>
    </source>
</evidence>